<proteinExistence type="predicted"/>
<name>A0A0B2X8M1_METAS</name>
<dbReference type="AlphaFoldDB" id="A0A0B2X8M1"/>
<dbReference type="FunFam" id="3.20.20.70:FF:000138">
    <property type="entry name" value="NADPH dehydrogenase 1"/>
    <property type="match status" value="1"/>
</dbReference>
<dbReference type="GO" id="GO:0010181">
    <property type="term" value="F:FMN binding"/>
    <property type="evidence" value="ECO:0007669"/>
    <property type="project" value="InterPro"/>
</dbReference>
<accession>A0A0B2X8M1</accession>
<keyword evidence="4" id="KW-1185">Reference proteome</keyword>
<sequence>MASSNLFKPLSIGNITVKHRLALAPLTRFRVSDDHVPLPITVDYYRQRSHVPGTLLVTEATIISPLDGGQDNVPGIWNEDQINAWRKVTDAVHENGSYIFAQLWSLGRVAEPDVAAKEGISVVGADTIPTTADSPKPHRLSLAQIQQRKEAFVAAAKSAIAAGFDGIELHGANGYLIDQFLQDVSNQRDDEYGGSVENRSRFAVEVATAVAEAIGPERTAVRLSPWSKYGSMGMADPVPQFTDVIQKLDRLNLAYLHLVESRVAGNTDVKAKSSESLDFAYELWNGPLLVAGGFLPQTAKSLVDEEHRDKDIVVVFGRRFLATPDLPFRVKNGIQLNEYNRDTFYTPKSPVGYIDYPFSREFLDTEEGRAVKVASG</sequence>
<evidence type="ECO:0000313" key="3">
    <source>
        <dbReference type="EMBL" id="KHO01880.1"/>
    </source>
</evidence>
<dbReference type="Gene3D" id="3.20.20.70">
    <property type="entry name" value="Aldolase class I"/>
    <property type="match status" value="1"/>
</dbReference>
<comment type="caution">
    <text evidence="3">The sequence shown here is derived from an EMBL/GenBank/DDBJ whole genome shotgun (WGS) entry which is preliminary data.</text>
</comment>
<dbReference type="Proteomes" id="UP000030816">
    <property type="component" value="Unassembled WGS sequence"/>
</dbReference>
<dbReference type="InterPro" id="IPR013785">
    <property type="entry name" value="Aldolase_TIM"/>
</dbReference>
<reference evidence="3 4" key="1">
    <citation type="journal article" date="2014" name="Proc. Natl. Acad. Sci. U.S.A.">
        <title>Trajectory and genomic determinants of fungal-pathogen speciation and host adaptation.</title>
        <authorList>
            <person name="Hu X."/>
            <person name="Xiao G."/>
            <person name="Zheng P."/>
            <person name="Shang Y."/>
            <person name="Su Y."/>
            <person name="Zhang X."/>
            <person name="Liu X."/>
            <person name="Zhan S."/>
            <person name="St Leger R.J."/>
            <person name="Wang C."/>
        </authorList>
    </citation>
    <scope>NUCLEOTIDE SEQUENCE [LARGE SCALE GENOMIC DNA]</scope>
    <source>
        <strain evidence="3 4">ARSEF 1941</strain>
    </source>
</reference>
<dbReference type="InterPro" id="IPR001155">
    <property type="entry name" value="OxRdtase_FMN_N"/>
</dbReference>
<evidence type="ECO:0000313" key="4">
    <source>
        <dbReference type="Proteomes" id="UP000030816"/>
    </source>
</evidence>
<feature type="domain" description="NADH:flavin oxidoreductase/NADH oxidase N-terminal" evidence="2">
    <location>
        <begin position="5"/>
        <end position="337"/>
    </location>
</feature>
<dbReference type="GeneID" id="63735336"/>
<dbReference type="SUPFAM" id="SSF51395">
    <property type="entry name" value="FMN-linked oxidoreductases"/>
    <property type="match status" value="1"/>
</dbReference>
<gene>
    <name evidence="3" type="ORF">MAM_00881</name>
</gene>
<dbReference type="OrthoDB" id="276546at2759"/>
<organism evidence="3 4">
    <name type="scientific">Metarhizium album (strain ARSEF 1941)</name>
    <dbReference type="NCBI Taxonomy" id="1081103"/>
    <lineage>
        <taxon>Eukaryota</taxon>
        <taxon>Fungi</taxon>
        <taxon>Dikarya</taxon>
        <taxon>Ascomycota</taxon>
        <taxon>Pezizomycotina</taxon>
        <taxon>Sordariomycetes</taxon>
        <taxon>Hypocreomycetidae</taxon>
        <taxon>Hypocreales</taxon>
        <taxon>Clavicipitaceae</taxon>
        <taxon>Metarhizium</taxon>
    </lineage>
</organism>
<dbReference type="RefSeq" id="XP_040682945.1">
    <property type="nucleotide sequence ID" value="XM_040819680.1"/>
</dbReference>
<keyword evidence="1" id="KW-0285">Flavoprotein</keyword>
<dbReference type="InterPro" id="IPR045247">
    <property type="entry name" value="Oye-like"/>
</dbReference>
<dbReference type="EMBL" id="AZHE01000001">
    <property type="protein sequence ID" value="KHO01880.1"/>
    <property type="molecule type" value="Genomic_DNA"/>
</dbReference>
<dbReference type="PANTHER" id="PTHR22893">
    <property type="entry name" value="NADH OXIDOREDUCTASE-RELATED"/>
    <property type="match status" value="1"/>
</dbReference>
<dbReference type="PANTHER" id="PTHR22893:SF91">
    <property type="entry name" value="NADPH DEHYDROGENASE 2-RELATED"/>
    <property type="match status" value="1"/>
</dbReference>
<evidence type="ECO:0000259" key="2">
    <source>
        <dbReference type="Pfam" id="PF00724"/>
    </source>
</evidence>
<dbReference type="CDD" id="cd02933">
    <property type="entry name" value="OYE_like_FMN"/>
    <property type="match status" value="1"/>
</dbReference>
<dbReference type="HOGENOM" id="CLU_012153_0_0_1"/>
<protein>
    <submittedName>
        <fullName evidence="3">Aldolase-type TIM barrel</fullName>
    </submittedName>
</protein>
<evidence type="ECO:0000256" key="1">
    <source>
        <dbReference type="ARBA" id="ARBA00022630"/>
    </source>
</evidence>
<dbReference type="Pfam" id="PF00724">
    <property type="entry name" value="Oxidored_FMN"/>
    <property type="match status" value="1"/>
</dbReference>
<dbReference type="STRING" id="1081103.A0A0B2X8M1"/>
<dbReference type="GO" id="GO:0003959">
    <property type="term" value="F:NADPH dehydrogenase activity"/>
    <property type="evidence" value="ECO:0007669"/>
    <property type="project" value="TreeGrafter"/>
</dbReference>